<keyword evidence="2" id="KW-0722">Serine protease inhibitor</keyword>
<evidence type="ECO:0000256" key="2">
    <source>
        <dbReference type="ARBA" id="ARBA00022900"/>
    </source>
</evidence>
<evidence type="ECO:0000256" key="4">
    <source>
        <dbReference type="SAM" id="MobiDB-lite"/>
    </source>
</evidence>
<gene>
    <name evidence="6" type="ORF">HERILL_LOCUS5186</name>
</gene>
<dbReference type="GO" id="GO:0004867">
    <property type="term" value="F:serine-type endopeptidase inhibitor activity"/>
    <property type="evidence" value="ECO:0007669"/>
    <property type="project" value="UniProtKB-KW"/>
</dbReference>
<evidence type="ECO:0000313" key="7">
    <source>
        <dbReference type="Proteomes" id="UP000594454"/>
    </source>
</evidence>
<dbReference type="AlphaFoldDB" id="A0A7R8UJQ4"/>
<dbReference type="PANTHER" id="PTHR11461">
    <property type="entry name" value="SERINE PROTEASE INHIBITOR, SERPIN"/>
    <property type="match status" value="1"/>
</dbReference>
<evidence type="ECO:0000256" key="3">
    <source>
        <dbReference type="RuleBase" id="RU000411"/>
    </source>
</evidence>
<dbReference type="InterPro" id="IPR023796">
    <property type="entry name" value="Serpin_dom"/>
</dbReference>
<name>A0A7R8UJQ4_HERIL</name>
<feature type="region of interest" description="Disordered" evidence="4">
    <location>
        <begin position="412"/>
        <end position="436"/>
    </location>
</feature>
<organism evidence="6 7">
    <name type="scientific">Hermetia illucens</name>
    <name type="common">Black soldier fly</name>
    <dbReference type="NCBI Taxonomy" id="343691"/>
    <lineage>
        <taxon>Eukaryota</taxon>
        <taxon>Metazoa</taxon>
        <taxon>Ecdysozoa</taxon>
        <taxon>Arthropoda</taxon>
        <taxon>Hexapoda</taxon>
        <taxon>Insecta</taxon>
        <taxon>Pterygota</taxon>
        <taxon>Neoptera</taxon>
        <taxon>Endopterygota</taxon>
        <taxon>Diptera</taxon>
        <taxon>Brachycera</taxon>
        <taxon>Stratiomyomorpha</taxon>
        <taxon>Stratiomyidae</taxon>
        <taxon>Hermetiinae</taxon>
        <taxon>Hermetia</taxon>
    </lineage>
</organism>
<dbReference type="InterPro" id="IPR036186">
    <property type="entry name" value="Serpin_sf"/>
</dbReference>
<sequence>MSNKPDGPSVVENRKAITFGLKVYKQILKAMPNHTNLLIPPFVLYKGLGLLNLVVPDSDSKEELAAVLGAKRNQQDTAKVFWRMICKYLKRGGNKRPIFLARLFIDKKFELKKDTKELMKTYFRISRKAIDIADASSIANTFNQWAKRKSGNAITKVAEPSQIDTNQEMFLVCITTFKARWQYQFYKPSTANVNFQVNDTQVVKVPMMFLSKKKLRYGVLGDLQFFNLYFKDDEHAMFFILPKNLQAFRDVESKIETFDIIGLRRSMTIYDMSVAIPKFRIEMQFPLSEYVRKAGLNLTFSPRSKFTEFTPRPTNLQQGFLSAVIDVQEGGLATDGYGWESGDTNPTVTLNRPFFYAVMSAKHRVFLWGCVSNPSTKSRTTVKDIIENPEVFQRQPADIKCECSRSARTKKRSKCSKRKVQRKNSSDSNTEPQEDS</sequence>
<evidence type="ECO:0000256" key="1">
    <source>
        <dbReference type="ARBA" id="ARBA00022690"/>
    </source>
</evidence>
<dbReference type="OrthoDB" id="7833752at2759"/>
<dbReference type="SUPFAM" id="SSF56574">
    <property type="entry name" value="Serpins"/>
    <property type="match status" value="1"/>
</dbReference>
<feature type="domain" description="Serpin" evidence="5">
    <location>
        <begin position="21"/>
        <end position="374"/>
    </location>
</feature>
<dbReference type="GO" id="GO:0005615">
    <property type="term" value="C:extracellular space"/>
    <property type="evidence" value="ECO:0007669"/>
    <property type="project" value="InterPro"/>
</dbReference>
<feature type="compositionally biased region" description="Polar residues" evidence="4">
    <location>
        <begin position="426"/>
        <end position="436"/>
    </location>
</feature>
<dbReference type="Pfam" id="PF00079">
    <property type="entry name" value="Serpin"/>
    <property type="match status" value="1"/>
</dbReference>
<evidence type="ECO:0000259" key="5">
    <source>
        <dbReference type="SMART" id="SM00093"/>
    </source>
</evidence>
<dbReference type="Gene3D" id="3.30.497.10">
    <property type="entry name" value="Antithrombin, subunit I, domain 2"/>
    <property type="match status" value="1"/>
</dbReference>
<reference evidence="6 7" key="1">
    <citation type="submission" date="2020-11" db="EMBL/GenBank/DDBJ databases">
        <authorList>
            <person name="Wallbank WR R."/>
            <person name="Pardo Diaz C."/>
            <person name="Kozak K."/>
            <person name="Martin S."/>
            <person name="Jiggins C."/>
            <person name="Moest M."/>
            <person name="Warren A I."/>
            <person name="Generalovic N T."/>
            <person name="Byers J.R.P. K."/>
            <person name="Montejo-Kovacevich G."/>
            <person name="Yen C E."/>
        </authorList>
    </citation>
    <scope>NUCLEOTIDE SEQUENCE [LARGE SCALE GENOMIC DNA]</scope>
</reference>
<dbReference type="OMA" id="EEPINAW"/>
<protein>
    <recommendedName>
        <fullName evidence="5">Serpin domain-containing protein</fullName>
    </recommendedName>
</protein>
<keyword evidence="7" id="KW-1185">Reference proteome</keyword>
<dbReference type="EMBL" id="LR899010">
    <property type="protein sequence ID" value="CAD7082127.1"/>
    <property type="molecule type" value="Genomic_DNA"/>
</dbReference>
<accession>A0A7R8UJQ4</accession>
<dbReference type="PANTHER" id="PTHR11461:SF372">
    <property type="entry name" value="ACCESSORY GLAND PROTEIN ACP76A-RELATED"/>
    <property type="match status" value="1"/>
</dbReference>
<evidence type="ECO:0000313" key="6">
    <source>
        <dbReference type="EMBL" id="CAD7082127.1"/>
    </source>
</evidence>
<dbReference type="SMART" id="SM00093">
    <property type="entry name" value="SERPIN"/>
    <property type="match status" value="1"/>
</dbReference>
<comment type="similarity">
    <text evidence="3">Belongs to the serpin family.</text>
</comment>
<dbReference type="Proteomes" id="UP000594454">
    <property type="component" value="Chromosome 2"/>
</dbReference>
<dbReference type="InParanoid" id="A0A7R8UJQ4"/>
<keyword evidence="1" id="KW-0646">Protease inhibitor</keyword>
<feature type="compositionally biased region" description="Basic residues" evidence="4">
    <location>
        <begin position="412"/>
        <end position="422"/>
    </location>
</feature>
<proteinExistence type="inferred from homology"/>
<dbReference type="InterPro" id="IPR042185">
    <property type="entry name" value="Serpin_sf_2"/>
</dbReference>
<dbReference type="Gene3D" id="2.30.39.10">
    <property type="entry name" value="Alpha-1-antitrypsin, domain 1"/>
    <property type="match status" value="1"/>
</dbReference>
<dbReference type="InterPro" id="IPR000215">
    <property type="entry name" value="Serpin_fam"/>
</dbReference>
<dbReference type="InterPro" id="IPR042178">
    <property type="entry name" value="Serpin_sf_1"/>
</dbReference>